<evidence type="ECO:0000259" key="2">
    <source>
        <dbReference type="Pfam" id="PF23305"/>
    </source>
</evidence>
<feature type="region of interest" description="Disordered" evidence="1">
    <location>
        <begin position="662"/>
        <end position="770"/>
    </location>
</feature>
<dbReference type="RefSeq" id="XP_066656614.1">
    <property type="nucleotide sequence ID" value="XM_066795018.1"/>
</dbReference>
<dbReference type="PANTHER" id="PTHR39463:SF1">
    <property type="entry name" value="MEDUSA"/>
    <property type="match status" value="1"/>
</dbReference>
<feature type="compositionally biased region" description="Pro residues" evidence="1">
    <location>
        <begin position="712"/>
        <end position="724"/>
    </location>
</feature>
<protein>
    <submittedName>
        <fullName evidence="3">Transcriptional regulator medusa</fullName>
    </submittedName>
</protein>
<feature type="compositionally biased region" description="Low complexity" evidence="1">
    <location>
        <begin position="285"/>
        <end position="300"/>
    </location>
</feature>
<reference evidence="3 4" key="1">
    <citation type="submission" date="2024-04" db="EMBL/GenBank/DDBJ databases">
        <title>Phyllosticta paracitricarpa is synonymous to the EU quarantine fungus P. citricarpa based on phylogenomic analyses.</title>
        <authorList>
            <consortium name="Lawrence Berkeley National Laboratory"/>
            <person name="Van ingen-buijs V.A."/>
            <person name="Van westerhoven A.C."/>
            <person name="Haridas S."/>
            <person name="Skiadas P."/>
            <person name="Martin F."/>
            <person name="Groenewald J.Z."/>
            <person name="Crous P.W."/>
            <person name="Seidl M.F."/>
        </authorList>
    </citation>
    <scope>NUCLEOTIDE SEQUENCE [LARGE SCALE GENOMIC DNA]</scope>
    <source>
        <strain evidence="3 4">CPC 17464</strain>
    </source>
</reference>
<feature type="domain" description="DUF7082" evidence="2">
    <location>
        <begin position="424"/>
        <end position="577"/>
    </location>
</feature>
<proteinExistence type="predicted"/>
<feature type="compositionally biased region" description="Low complexity" evidence="1">
    <location>
        <begin position="698"/>
        <end position="710"/>
    </location>
</feature>
<sequence length="770" mass="81781">MVHTSTSLQAPVIVDEDCDPSEPTSLQYGQDYRSGPLAEAGLGAALLSMSGYEKTQEPYMYDYAATRPNQEQSYPSFAQPSSFASQYSSAQARQSHGPSSAEQQMPFISASNLAARDVTTYQAASYSSYSRHLPEVTSYSPSKALHGAKLYVYIRTSYDLATPPSLYFSVMIGNKRCEATWSKIENRGAGPYFHYAITTDIPPFDAASGYIEGQMPLLLNVDDEYGQSLGVVEVGDFTYEDPSAAYYTSPQDMSRKRKISTDSTDYLRSPQKRVSGTQFMAPQTSRAPSVYSSTPSSDSPYMQAGTTSSYAYPATYERTPTQRSYSSYGQPPQKLSYQYSPSLNVASLPAKGPTYGSGYGASTLRSPSLYSNQLLGRTSTLPSASLSTNPPLVRTSTIQGSTGASGLIGSSQGFNPYAMYPNSKAQLKIEGDLNGMAEGWTKDEWEAKRRLVQFRRNQNGSVINTSFKAVAPEDRTPHSICISCIWWAEKQECFVTSVDTIYLLESLVGVRFTVEEKNRIRRNLEGFRPLTVSKAKPESEEFFKIIMGFPTPKPRNIEKDVKVFPWKILSHALKKIIGKYSASYSSTAGALPTPVASGYGSGGASEGEVRHTASPRSASSSAASTAFASSMTSTALSPTTKASGGLGQSAGLPDLRLTVPQQQLGSGGSALGQWGQPAPQHPGPSQYKSSWDFSYLDTPGTATAAASSTGPGPGPGPGPVPGPGPGAGGGGGVGVGVGVGAAAGVESSSVAGVGAEGGGYQQYGQRTSRS</sequence>
<dbReference type="GeneID" id="92027924"/>
<dbReference type="Pfam" id="PF23305">
    <property type="entry name" value="DUF7082"/>
    <property type="match status" value="1"/>
</dbReference>
<feature type="region of interest" description="Disordered" evidence="1">
    <location>
        <begin position="249"/>
        <end position="305"/>
    </location>
</feature>
<dbReference type="Proteomes" id="UP001360953">
    <property type="component" value="Unassembled WGS sequence"/>
</dbReference>
<evidence type="ECO:0000256" key="1">
    <source>
        <dbReference type="SAM" id="MobiDB-lite"/>
    </source>
</evidence>
<accession>A0ABR1LXI1</accession>
<feature type="compositionally biased region" description="Gly residues" evidence="1">
    <location>
        <begin position="725"/>
        <end position="741"/>
    </location>
</feature>
<feature type="region of interest" description="Disordered" evidence="1">
    <location>
        <begin position="1"/>
        <end position="25"/>
    </location>
</feature>
<comment type="caution">
    <text evidence="3">The sequence shown here is derived from an EMBL/GenBank/DDBJ whole genome shotgun (WGS) entry which is preliminary data.</text>
</comment>
<feature type="region of interest" description="Disordered" evidence="1">
    <location>
        <begin position="598"/>
        <end position="620"/>
    </location>
</feature>
<organism evidence="3 4">
    <name type="scientific">Phyllosticta citribraziliensis</name>
    <dbReference type="NCBI Taxonomy" id="989973"/>
    <lineage>
        <taxon>Eukaryota</taxon>
        <taxon>Fungi</taxon>
        <taxon>Dikarya</taxon>
        <taxon>Ascomycota</taxon>
        <taxon>Pezizomycotina</taxon>
        <taxon>Dothideomycetes</taxon>
        <taxon>Dothideomycetes incertae sedis</taxon>
        <taxon>Botryosphaeriales</taxon>
        <taxon>Phyllostictaceae</taxon>
        <taxon>Phyllosticta</taxon>
    </lineage>
</organism>
<feature type="compositionally biased region" description="Low complexity" evidence="1">
    <location>
        <begin position="742"/>
        <end position="753"/>
    </location>
</feature>
<keyword evidence="4" id="KW-1185">Reference proteome</keyword>
<feature type="compositionally biased region" description="Polar residues" evidence="1">
    <location>
        <begin position="261"/>
        <end position="284"/>
    </location>
</feature>
<dbReference type="PANTHER" id="PTHR39463">
    <property type="entry name" value="MEDUSA"/>
    <property type="match status" value="1"/>
</dbReference>
<evidence type="ECO:0000313" key="3">
    <source>
        <dbReference type="EMBL" id="KAK7539343.1"/>
    </source>
</evidence>
<evidence type="ECO:0000313" key="4">
    <source>
        <dbReference type="Proteomes" id="UP001360953"/>
    </source>
</evidence>
<gene>
    <name evidence="3" type="ORF">J3D65DRAFT_276555</name>
</gene>
<dbReference type="EMBL" id="JBBPEH010000004">
    <property type="protein sequence ID" value="KAK7539343.1"/>
    <property type="molecule type" value="Genomic_DNA"/>
</dbReference>
<name>A0ABR1LXI1_9PEZI</name>
<dbReference type="InterPro" id="IPR055509">
    <property type="entry name" value="DUF7082"/>
</dbReference>